<proteinExistence type="predicted"/>
<accession>A0A6A5VTF3</accession>
<keyword evidence="2" id="KW-1185">Reference proteome</keyword>
<evidence type="ECO:0000313" key="2">
    <source>
        <dbReference type="Proteomes" id="UP000799779"/>
    </source>
</evidence>
<reference evidence="1" key="1">
    <citation type="journal article" date="2020" name="Stud. Mycol.">
        <title>101 Dothideomycetes genomes: a test case for predicting lifestyles and emergence of pathogens.</title>
        <authorList>
            <person name="Haridas S."/>
            <person name="Albert R."/>
            <person name="Binder M."/>
            <person name="Bloem J."/>
            <person name="Labutti K."/>
            <person name="Salamov A."/>
            <person name="Andreopoulos B."/>
            <person name="Baker S."/>
            <person name="Barry K."/>
            <person name="Bills G."/>
            <person name="Bluhm B."/>
            <person name="Cannon C."/>
            <person name="Castanera R."/>
            <person name="Culley D."/>
            <person name="Daum C."/>
            <person name="Ezra D."/>
            <person name="Gonzalez J."/>
            <person name="Henrissat B."/>
            <person name="Kuo A."/>
            <person name="Liang C."/>
            <person name="Lipzen A."/>
            <person name="Lutzoni F."/>
            <person name="Magnuson J."/>
            <person name="Mondo S."/>
            <person name="Nolan M."/>
            <person name="Ohm R."/>
            <person name="Pangilinan J."/>
            <person name="Park H.-J."/>
            <person name="Ramirez L."/>
            <person name="Alfaro M."/>
            <person name="Sun H."/>
            <person name="Tritt A."/>
            <person name="Yoshinaga Y."/>
            <person name="Zwiers L.-H."/>
            <person name="Turgeon B."/>
            <person name="Goodwin S."/>
            <person name="Spatafora J."/>
            <person name="Crous P."/>
            <person name="Grigoriev I."/>
        </authorList>
    </citation>
    <scope>NUCLEOTIDE SEQUENCE</scope>
    <source>
        <strain evidence="1">CBS 123094</strain>
    </source>
</reference>
<name>A0A6A5VTF3_9PLEO</name>
<dbReference type="AlphaFoldDB" id="A0A6A5VTF3"/>
<dbReference type="Proteomes" id="UP000799779">
    <property type="component" value="Unassembled WGS sequence"/>
</dbReference>
<gene>
    <name evidence="1" type="ORF">P154DRAFT_478587</name>
</gene>
<sequence length="77" mass="8668">MPEPKAEEADNEGYEAIHYRTFKSVDYKRVMRWKGGTGRIATGTVSQNTNEDNTEGKELPAGQAVVVYNTEFKLSRV</sequence>
<organism evidence="1 2">
    <name type="scientific">Amniculicola lignicola CBS 123094</name>
    <dbReference type="NCBI Taxonomy" id="1392246"/>
    <lineage>
        <taxon>Eukaryota</taxon>
        <taxon>Fungi</taxon>
        <taxon>Dikarya</taxon>
        <taxon>Ascomycota</taxon>
        <taxon>Pezizomycotina</taxon>
        <taxon>Dothideomycetes</taxon>
        <taxon>Pleosporomycetidae</taxon>
        <taxon>Pleosporales</taxon>
        <taxon>Amniculicolaceae</taxon>
        <taxon>Amniculicola</taxon>
    </lineage>
</organism>
<dbReference type="OrthoDB" id="3889179at2759"/>
<protein>
    <submittedName>
        <fullName evidence="1">Uncharacterized protein</fullName>
    </submittedName>
</protein>
<dbReference type="EMBL" id="ML977801">
    <property type="protein sequence ID" value="KAF1992773.1"/>
    <property type="molecule type" value="Genomic_DNA"/>
</dbReference>
<evidence type="ECO:0000313" key="1">
    <source>
        <dbReference type="EMBL" id="KAF1992773.1"/>
    </source>
</evidence>